<dbReference type="AlphaFoldDB" id="A0A164RJ36"/>
<dbReference type="SUPFAM" id="SSF51905">
    <property type="entry name" value="FAD/NAD(P)-binding domain"/>
    <property type="match status" value="1"/>
</dbReference>
<evidence type="ECO:0000256" key="2">
    <source>
        <dbReference type="ARBA" id="ARBA00022630"/>
    </source>
</evidence>
<name>A0A164RJ36_9AGAM</name>
<evidence type="ECO:0000256" key="3">
    <source>
        <dbReference type="ARBA" id="ARBA00022827"/>
    </source>
</evidence>
<keyword evidence="3" id="KW-0274">FAD</keyword>
<dbReference type="GO" id="GO:0071949">
    <property type="term" value="F:FAD binding"/>
    <property type="evidence" value="ECO:0007669"/>
    <property type="project" value="InterPro"/>
</dbReference>
<comment type="similarity">
    <text evidence="1">Belongs to the paxM FAD-dependent monooxygenase family.</text>
</comment>
<keyword evidence="4" id="KW-0560">Oxidoreductase</keyword>
<evidence type="ECO:0000256" key="4">
    <source>
        <dbReference type="ARBA" id="ARBA00023002"/>
    </source>
</evidence>
<evidence type="ECO:0000256" key="5">
    <source>
        <dbReference type="ARBA" id="ARBA00023033"/>
    </source>
</evidence>
<organism evidence="8 9">
    <name type="scientific">Sistotremastrum niveocremeum HHB9708</name>
    <dbReference type="NCBI Taxonomy" id="1314777"/>
    <lineage>
        <taxon>Eukaryota</taxon>
        <taxon>Fungi</taxon>
        <taxon>Dikarya</taxon>
        <taxon>Basidiomycota</taxon>
        <taxon>Agaricomycotina</taxon>
        <taxon>Agaricomycetes</taxon>
        <taxon>Sistotremastrales</taxon>
        <taxon>Sistotremastraceae</taxon>
        <taxon>Sertulicium</taxon>
        <taxon>Sertulicium niveocremeum</taxon>
    </lineage>
</organism>
<dbReference type="PRINTS" id="PR00420">
    <property type="entry name" value="RNGMNOXGNASE"/>
</dbReference>
<dbReference type="STRING" id="1314777.A0A164RJ36"/>
<reference evidence="8 9" key="1">
    <citation type="journal article" date="2016" name="Mol. Biol. Evol.">
        <title>Comparative Genomics of Early-Diverging Mushroom-Forming Fungi Provides Insights into the Origins of Lignocellulose Decay Capabilities.</title>
        <authorList>
            <person name="Nagy L.G."/>
            <person name="Riley R."/>
            <person name="Tritt A."/>
            <person name="Adam C."/>
            <person name="Daum C."/>
            <person name="Floudas D."/>
            <person name="Sun H."/>
            <person name="Yadav J.S."/>
            <person name="Pangilinan J."/>
            <person name="Larsson K.H."/>
            <person name="Matsuura K."/>
            <person name="Barry K."/>
            <person name="Labutti K."/>
            <person name="Kuo R."/>
            <person name="Ohm R.A."/>
            <person name="Bhattacharya S.S."/>
            <person name="Shirouzu T."/>
            <person name="Yoshinaga Y."/>
            <person name="Martin F.M."/>
            <person name="Grigoriev I.V."/>
            <person name="Hibbett D.S."/>
        </authorList>
    </citation>
    <scope>NUCLEOTIDE SEQUENCE [LARGE SCALE GENOMIC DNA]</scope>
    <source>
        <strain evidence="8 9">HHB9708</strain>
    </source>
</reference>
<feature type="transmembrane region" description="Helical" evidence="6">
    <location>
        <begin position="6"/>
        <end position="25"/>
    </location>
</feature>
<accession>A0A164RJ36</accession>
<keyword evidence="5" id="KW-0503">Monooxygenase</keyword>
<protein>
    <submittedName>
        <fullName evidence="8">FAD/NAD(P)-binding domain-containing protein</fullName>
    </submittedName>
</protein>
<dbReference type="GO" id="GO:0004497">
    <property type="term" value="F:monooxygenase activity"/>
    <property type="evidence" value="ECO:0007669"/>
    <property type="project" value="UniProtKB-KW"/>
</dbReference>
<dbReference type="InterPro" id="IPR050493">
    <property type="entry name" value="FAD-dep_Monooxygenase_BioMet"/>
</dbReference>
<keyword evidence="2" id="KW-0285">Flavoprotein</keyword>
<dbReference type="PANTHER" id="PTHR13789:SF314">
    <property type="entry name" value="FAD-BINDING DOMAIN-CONTAINING PROTEIN"/>
    <property type="match status" value="1"/>
</dbReference>
<gene>
    <name evidence="8" type="ORF">SISNIDRAFT_443807</name>
</gene>
<dbReference type="PANTHER" id="PTHR13789">
    <property type="entry name" value="MONOOXYGENASE"/>
    <property type="match status" value="1"/>
</dbReference>
<dbReference type="InterPro" id="IPR036188">
    <property type="entry name" value="FAD/NAD-bd_sf"/>
</dbReference>
<proteinExistence type="inferred from homology"/>
<keyword evidence="6" id="KW-0472">Membrane</keyword>
<dbReference type="Gene3D" id="3.50.50.60">
    <property type="entry name" value="FAD/NAD(P)-binding domain"/>
    <property type="match status" value="1"/>
</dbReference>
<evidence type="ECO:0000256" key="6">
    <source>
        <dbReference type="SAM" id="Phobius"/>
    </source>
</evidence>
<dbReference type="EMBL" id="KV419420">
    <property type="protein sequence ID" value="KZS90601.1"/>
    <property type="molecule type" value="Genomic_DNA"/>
</dbReference>
<dbReference type="OrthoDB" id="9993796at2759"/>
<dbReference type="SUPFAM" id="SSF54373">
    <property type="entry name" value="FAD-linked reductases, C-terminal domain"/>
    <property type="match status" value="1"/>
</dbReference>
<dbReference type="InterPro" id="IPR002938">
    <property type="entry name" value="FAD-bd"/>
</dbReference>
<evidence type="ECO:0000313" key="8">
    <source>
        <dbReference type="EMBL" id="KZS90601.1"/>
    </source>
</evidence>
<dbReference type="Pfam" id="PF01494">
    <property type="entry name" value="FAD_binding_3"/>
    <property type="match status" value="1"/>
</dbReference>
<keyword evidence="6" id="KW-0812">Transmembrane</keyword>
<evidence type="ECO:0000259" key="7">
    <source>
        <dbReference type="Pfam" id="PF01494"/>
    </source>
</evidence>
<keyword evidence="6" id="KW-1133">Transmembrane helix</keyword>
<dbReference type="Proteomes" id="UP000076722">
    <property type="component" value="Unassembled WGS sequence"/>
</dbReference>
<keyword evidence="9" id="KW-1185">Reference proteome</keyword>
<feature type="domain" description="FAD-binding" evidence="7">
    <location>
        <begin position="8"/>
        <end position="333"/>
    </location>
</feature>
<evidence type="ECO:0000256" key="1">
    <source>
        <dbReference type="ARBA" id="ARBA00007992"/>
    </source>
</evidence>
<sequence length="394" mass="43045">MSGATPLRVIVVGAGLVGSAVGIAFRRAGHHVTIYEKSRFSREVGAAVTCAPNAMKMLLSLGCDPKRMRGVEYSKYFKKDQTDDDPTFISQGTDLPKKYGATYYLVHRVDLHNEVRYLATEPEGVGRPCELHLGAAVKTLDPETATITLADGTVASGDIVIGADGINSAVRKFILGEDINPQPSGLATYRAVIPFEKVAATPALSWISTNPEALAMVLEGSRNLVVYPCRDGTLLNVGGNHREEGKNKEEYSKLDRQSSVEEFLETFSDYAPRYKELIKMSPDVSIWPFLIWDELPKWTNSRSALAGDAAHAMFPMLGQGGAQGFEDAVTLGILFPLGTPSDSETISTRLRLFESLRKPRASDIQTMSNRIGRGLPVLRIGEFSIFRKGENDES</sequence>
<evidence type="ECO:0000313" key="9">
    <source>
        <dbReference type="Proteomes" id="UP000076722"/>
    </source>
</evidence>